<dbReference type="Gene3D" id="3.40.50.12780">
    <property type="entry name" value="N-terminal domain of ligase-like"/>
    <property type="match status" value="1"/>
</dbReference>
<dbReference type="EMBL" id="MRZU01000004">
    <property type="protein sequence ID" value="OUJ18223.1"/>
    <property type="molecule type" value="Genomic_DNA"/>
</dbReference>
<evidence type="ECO:0000313" key="2">
    <source>
        <dbReference type="Proteomes" id="UP000195137"/>
    </source>
</evidence>
<dbReference type="Proteomes" id="UP000195137">
    <property type="component" value="Unassembled WGS sequence"/>
</dbReference>
<comment type="caution">
    <text evidence="1">The sequence shown here is derived from an EMBL/GenBank/DDBJ whole genome shotgun (WGS) entry which is preliminary data.</text>
</comment>
<keyword evidence="2" id="KW-1185">Reference proteome</keyword>
<sequence>MDLEIFVKNNVFSWFEDRAGEEVVRSSSLSSIDDVGRAEISRYSEHLVLENLRYAFENSSYYRDLFKEKDVVVGEIDSLDVFREEVPLTSVEEVVGNHYRFMAVTRNDIFRGFTDSGKRILYTKEELKNLVKSISAGLETVGLDRDDRLLITFPKETEWGCPFLVKMAAVECDCTVMHTDHLTADEQVEKMGEFEPTAVIGSHPYLYTLAKTVDRMDIGLSGVDIDKMIMSRGCVYYPFNEDIRNEIERIYRCDVYDHYGTTETGFAVAIECQDKDGLHVNESEFYLEVVDPETLEPLGSGEEGELVVTTLSREGMPLIRYRTGDITSIDNSIHSCGSILSRLNGIKGEVGNKYPGGSGLPLF</sequence>
<proteinExistence type="predicted"/>
<organism evidence="1 2">
    <name type="scientific">Methanonatronarchaeum thermophilum</name>
    <dbReference type="NCBI Taxonomy" id="1927129"/>
    <lineage>
        <taxon>Archaea</taxon>
        <taxon>Methanobacteriati</taxon>
        <taxon>Methanobacteriota</taxon>
        <taxon>Methanonatronarchaeia</taxon>
        <taxon>Methanonatronarchaeales</taxon>
        <taxon>Methanonatronarchaeaceae</taxon>
        <taxon>Methanonatronarchaeum</taxon>
    </lineage>
</organism>
<dbReference type="PANTHER" id="PTHR43845">
    <property type="entry name" value="BLR5969 PROTEIN"/>
    <property type="match status" value="1"/>
</dbReference>
<name>A0A1Y3GD26_9EURY</name>
<dbReference type="RefSeq" id="WP_086637513.1">
    <property type="nucleotide sequence ID" value="NZ_MRZU01000004.1"/>
</dbReference>
<dbReference type="SUPFAM" id="SSF56801">
    <property type="entry name" value="Acetyl-CoA synthetase-like"/>
    <property type="match status" value="1"/>
</dbReference>
<dbReference type="PANTHER" id="PTHR43845:SF1">
    <property type="entry name" value="BLR5969 PROTEIN"/>
    <property type="match status" value="1"/>
</dbReference>
<gene>
    <name evidence="1" type="ORF">AMET1_1128</name>
</gene>
<protein>
    <submittedName>
        <fullName evidence="1">Coenzyme F390 synthetase</fullName>
    </submittedName>
</protein>
<dbReference type="AlphaFoldDB" id="A0A1Y3GD26"/>
<reference evidence="1 2" key="1">
    <citation type="submission" date="2016-12" db="EMBL/GenBank/DDBJ databases">
        <title>Discovery of methanogenic haloarchaea.</title>
        <authorList>
            <person name="Sorokin D.Y."/>
            <person name="Makarova K.S."/>
            <person name="Abbas B."/>
            <person name="Ferrer M."/>
            <person name="Golyshin P.N."/>
        </authorList>
    </citation>
    <scope>NUCLEOTIDE SEQUENCE [LARGE SCALE GENOMIC DNA]</scope>
    <source>
        <strain evidence="1">AMET1</strain>
    </source>
</reference>
<accession>A0A1Y3GD26</accession>
<dbReference type="InterPro" id="IPR042099">
    <property type="entry name" value="ANL_N_sf"/>
</dbReference>
<dbReference type="OrthoDB" id="37928at2157"/>
<evidence type="ECO:0000313" key="1">
    <source>
        <dbReference type="EMBL" id="OUJ18223.1"/>
    </source>
</evidence>